<dbReference type="GO" id="GO:0000785">
    <property type="term" value="C:chromatin"/>
    <property type="evidence" value="ECO:0007669"/>
    <property type="project" value="TreeGrafter"/>
</dbReference>
<evidence type="ECO:0000256" key="2">
    <source>
        <dbReference type="ARBA" id="ARBA00022737"/>
    </source>
</evidence>
<dbReference type="SUPFAM" id="SSF57716">
    <property type="entry name" value="Glucocorticoid receptor-like (DNA-binding domain)"/>
    <property type="match status" value="1"/>
</dbReference>
<dbReference type="SMART" id="SM00868">
    <property type="entry name" value="zf-AD"/>
    <property type="match status" value="1"/>
</dbReference>
<dbReference type="InterPro" id="IPR036236">
    <property type="entry name" value="Znf_C2H2_sf"/>
</dbReference>
<dbReference type="PROSITE" id="PS50157">
    <property type="entry name" value="ZINC_FINGER_C2H2_2"/>
    <property type="match status" value="8"/>
</dbReference>
<keyword evidence="2" id="KW-0677">Repeat</keyword>
<evidence type="ECO:0000259" key="10">
    <source>
        <dbReference type="PROSITE" id="PS51915"/>
    </source>
</evidence>
<evidence type="ECO:0000256" key="5">
    <source>
        <dbReference type="ARBA" id="ARBA00023242"/>
    </source>
</evidence>
<name>A0A2J7QR54_9NEOP</name>
<dbReference type="GO" id="GO:0000978">
    <property type="term" value="F:RNA polymerase II cis-regulatory region sequence-specific DNA binding"/>
    <property type="evidence" value="ECO:0007669"/>
    <property type="project" value="TreeGrafter"/>
</dbReference>
<reference evidence="11 12" key="1">
    <citation type="submission" date="2017-12" db="EMBL/GenBank/DDBJ databases">
        <title>Hemimetabolous genomes reveal molecular basis of termite eusociality.</title>
        <authorList>
            <person name="Harrison M.C."/>
            <person name="Jongepier E."/>
            <person name="Robertson H.M."/>
            <person name="Arning N."/>
            <person name="Bitard-Feildel T."/>
            <person name="Chao H."/>
            <person name="Childers C.P."/>
            <person name="Dinh H."/>
            <person name="Doddapaneni H."/>
            <person name="Dugan S."/>
            <person name="Gowin J."/>
            <person name="Greiner C."/>
            <person name="Han Y."/>
            <person name="Hu H."/>
            <person name="Hughes D.S.T."/>
            <person name="Huylmans A.-K."/>
            <person name="Kemena C."/>
            <person name="Kremer L.P.M."/>
            <person name="Lee S.L."/>
            <person name="Lopez-Ezquerra A."/>
            <person name="Mallet L."/>
            <person name="Monroy-Kuhn J.M."/>
            <person name="Moser A."/>
            <person name="Murali S.C."/>
            <person name="Muzny D.M."/>
            <person name="Otani S."/>
            <person name="Piulachs M.-D."/>
            <person name="Poelchau M."/>
            <person name="Qu J."/>
            <person name="Schaub F."/>
            <person name="Wada-Katsumata A."/>
            <person name="Worley K.C."/>
            <person name="Xie Q."/>
            <person name="Ylla G."/>
            <person name="Poulsen M."/>
            <person name="Gibbs R.A."/>
            <person name="Schal C."/>
            <person name="Richards S."/>
            <person name="Belles X."/>
            <person name="Korb J."/>
            <person name="Bornberg-Bauer E."/>
        </authorList>
    </citation>
    <scope>NUCLEOTIDE SEQUENCE [LARGE SCALE GENOMIC DNA]</scope>
    <source>
        <tissue evidence="11">Whole body</tissue>
    </source>
</reference>
<sequence>MNPTKKEALFHSDKICRLCLSHKRAMLPIFYEDGTALPMASRILTYIGIEVSIDDGFPTTICNNCHNRIDAWHKFKEQCKHCHDVLHQCIARNVGLEVNTGKQTHNGQVIYTSVSSQGITAEQGVNSKRDFETDTTVDVHVKNDSLVQQEEDSVKTEPGFHRTSKMADEKGDRDTSDNTAFVQGKSCMLYNSDIPYHDSEMDSGKSEMGSDDIQSDDDKPAGRKSPKIARFGNVGNLKNHSKVDDPSDCKTYGCSKCGKTFSYTNNFTFHICNLTPEKRFVCNLCGKDYSTAGAVKTHLHIHKGKHKCLTCGKSFPSKFQVEVHMRIHTGEKPYVCEYCGKRFAYDKGLLLHMSVHTGIKPYKCDECSYSTTSRSYIKNHKSVHRAEKPFVCEICGQGYTLLPSLMNHQLNHSDQKAYTCEVCSKAFNTSRKLASHKIMHSGVRPYHCEDCGKRFARKEGLKEHKVIHTGEKKFVCPVCQKKFAWRKILRTHKCAGALDCNK</sequence>
<evidence type="ECO:0000259" key="9">
    <source>
        <dbReference type="PROSITE" id="PS50157"/>
    </source>
</evidence>
<dbReference type="Gene3D" id="3.40.1800.20">
    <property type="match status" value="1"/>
</dbReference>
<dbReference type="PANTHER" id="PTHR14003">
    <property type="entry name" value="TRANSCRIPTIONAL REPRESSOR PROTEIN YY"/>
    <property type="match status" value="1"/>
</dbReference>
<keyword evidence="4 7" id="KW-0862">Zinc</keyword>
<proteinExistence type="predicted"/>
<evidence type="ECO:0000256" key="8">
    <source>
        <dbReference type="SAM" id="MobiDB-lite"/>
    </source>
</evidence>
<evidence type="ECO:0000256" key="6">
    <source>
        <dbReference type="PROSITE-ProRule" id="PRU00042"/>
    </source>
</evidence>
<dbReference type="PROSITE" id="PS00028">
    <property type="entry name" value="ZINC_FINGER_C2H2_1"/>
    <property type="match status" value="6"/>
</dbReference>
<organism evidence="11 12">
    <name type="scientific">Cryptotermes secundus</name>
    <dbReference type="NCBI Taxonomy" id="105785"/>
    <lineage>
        <taxon>Eukaryota</taxon>
        <taxon>Metazoa</taxon>
        <taxon>Ecdysozoa</taxon>
        <taxon>Arthropoda</taxon>
        <taxon>Hexapoda</taxon>
        <taxon>Insecta</taxon>
        <taxon>Pterygota</taxon>
        <taxon>Neoptera</taxon>
        <taxon>Polyneoptera</taxon>
        <taxon>Dictyoptera</taxon>
        <taxon>Blattodea</taxon>
        <taxon>Blattoidea</taxon>
        <taxon>Termitoidae</taxon>
        <taxon>Kalotermitidae</taxon>
        <taxon>Cryptotermitinae</taxon>
        <taxon>Cryptotermes</taxon>
    </lineage>
</organism>
<feature type="domain" description="ZAD" evidence="10">
    <location>
        <begin position="14"/>
        <end position="89"/>
    </location>
</feature>
<dbReference type="FunFam" id="3.30.160.60:FF:000417">
    <property type="entry name" value="Zinc finger protein"/>
    <property type="match status" value="1"/>
</dbReference>
<keyword evidence="1 7" id="KW-0479">Metal-binding</keyword>
<keyword evidence="5" id="KW-0539">Nucleus</keyword>
<keyword evidence="12" id="KW-1185">Reference proteome</keyword>
<dbReference type="SUPFAM" id="SSF57667">
    <property type="entry name" value="beta-beta-alpha zinc fingers"/>
    <property type="match status" value="5"/>
</dbReference>
<feature type="domain" description="C2H2-type" evidence="9">
    <location>
        <begin position="334"/>
        <end position="361"/>
    </location>
</feature>
<feature type="domain" description="C2H2-type" evidence="9">
    <location>
        <begin position="446"/>
        <end position="473"/>
    </location>
</feature>
<dbReference type="FunCoup" id="A0A2J7QR54">
    <property type="interactions" value="125"/>
</dbReference>
<dbReference type="Proteomes" id="UP000235965">
    <property type="component" value="Unassembled WGS sequence"/>
</dbReference>
<feature type="domain" description="C2H2-type" evidence="9">
    <location>
        <begin position="252"/>
        <end position="279"/>
    </location>
</feature>
<dbReference type="FunFam" id="3.30.160.60:FF:000634">
    <property type="entry name" value="Zinc finger X-chromosomal protein"/>
    <property type="match status" value="1"/>
</dbReference>
<dbReference type="EMBL" id="NEVH01011982">
    <property type="protein sequence ID" value="PNF31059.1"/>
    <property type="molecule type" value="Genomic_DNA"/>
</dbReference>
<dbReference type="FunFam" id="3.30.160.60:FF:000446">
    <property type="entry name" value="Zinc finger protein"/>
    <property type="match status" value="2"/>
</dbReference>
<dbReference type="GO" id="GO:0000981">
    <property type="term" value="F:DNA-binding transcription factor activity, RNA polymerase II-specific"/>
    <property type="evidence" value="ECO:0007669"/>
    <property type="project" value="TreeGrafter"/>
</dbReference>
<accession>A0A2J7QR54</accession>
<dbReference type="PROSITE" id="PS51915">
    <property type="entry name" value="ZAD"/>
    <property type="match status" value="1"/>
</dbReference>
<evidence type="ECO:0000313" key="11">
    <source>
        <dbReference type="EMBL" id="PNF31059.1"/>
    </source>
</evidence>
<feature type="compositionally biased region" description="Basic and acidic residues" evidence="8">
    <location>
        <begin position="152"/>
        <end position="176"/>
    </location>
</feature>
<dbReference type="SMART" id="SM00355">
    <property type="entry name" value="ZnF_C2H2"/>
    <property type="match status" value="9"/>
</dbReference>
<dbReference type="STRING" id="105785.A0A2J7QR54"/>
<protein>
    <submittedName>
        <fullName evidence="11">Uncharacterized protein</fullName>
    </submittedName>
</protein>
<feature type="binding site" evidence="7">
    <location>
        <position position="19"/>
    </location>
    <ligand>
        <name>Zn(2+)</name>
        <dbReference type="ChEBI" id="CHEBI:29105"/>
    </ligand>
</feature>
<dbReference type="PANTHER" id="PTHR14003:SF23">
    <property type="entry name" value="ZINC FINGER PROTEIN 143"/>
    <property type="match status" value="1"/>
</dbReference>
<keyword evidence="3 6" id="KW-0863">Zinc-finger</keyword>
<dbReference type="Gene3D" id="3.30.160.60">
    <property type="entry name" value="Classic Zinc Finger"/>
    <property type="match status" value="8"/>
</dbReference>
<feature type="binding site" evidence="7">
    <location>
        <position position="16"/>
    </location>
    <ligand>
        <name>Zn(2+)</name>
        <dbReference type="ChEBI" id="CHEBI:29105"/>
    </ligand>
</feature>
<feature type="binding site" evidence="7">
    <location>
        <position position="62"/>
    </location>
    <ligand>
        <name>Zn(2+)</name>
        <dbReference type="ChEBI" id="CHEBI:29105"/>
    </ligand>
</feature>
<evidence type="ECO:0000256" key="7">
    <source>
        <dbReference type="PROSITE-ProRule" id="PRU01263"/>
    </source>
</evidence>
<feature type="domain" description="C2H2-type" evidence="9">
    <location>
        <begin position="306"/>
        <end position="333"/>
    </location>
</feature>
<dbReference type="InterPro" id="IPR013087">
    <property type="entry name" value="Znf_C2H2_type"/>
</dbReference>
<dbReference type="InterPro" id="IPR012934">
    <property type="entry name" value="Znf_AD"/>
</dbReference>
<dbReference type="GO" id="GO:0005667">
    <property type="term" value="C:transcription regulator complex"/>
    <property type="evidence" value="ECO:0007669"/>
    <property type="project" value="TreeGrafter"/>
</dbReference>
<dbReference type="InParanoid" id="A0A2J7QR54"/>
<dbReference type="GO" id="GO:0031519">
    <property type="term" value="C:PcG protein complex"/>
    <property type="evidence" value="ECO:0007669"/>
    <property type="project" value="TreeGrafter"/>
</dbReference>
<dbReference type="FunFam" id="3.30.160.60:FF:000100">
    <property type="entry name" value="Zinc finger 45-like"/>
    <property type="match status" value="2"/>
</dbReference>
<dbReference type="OrthoDB" id="6077919at2759"/>
<evidence type="ECO:0000256" key="1">
    <source>
        <dbReference type="ARBA" id="ARBA00022723"/>
    </source>
</evidence>
<feature type="binding site" evidence="7">
    <location>
        <position position="65"/>
    </location>
    <ligand>
        <name>Zn(2+)</name>
        <dbReference type="ChEBI" id="CHEBI:29105"/>
    </ligand>
</feature>
<dbReference type="Pfam" id="PF07776">
    <property type="entry name" value="zf-AD"/>
    <property type="match status" value="1"/>
</dbReference>
<feature type="region of interest" description="Disordered" evidence="8">
    <location>
        <begin position="148"/>
        <end position="178"/>
    </location>
</feature>
<dbReference type="GO" id="GO:0008270">
    <property type="term" value="F:zinc ion binding"/>
    <property type="evidence" value="ECO:0007669"/>
    <property type="project" value="UniProtKB-UniRule"/>
</dbReference>
<evidence type="ECO:0000256" key="4">
    <source>
        <dbReference type="ARBA" id="ARBA00022833"/>
    </source>
</evidence>
<dbReference type="Pfam" id="PF00096">
    <property type="entry name" value="zf-C2H2"/>
    <property type="match status" value="5"/>
</dbReference>
<comment type="caution">
    <text evidence="11">The sequence shown here is derived from an EMBL/GenBank/DDBJ whole genome shotgun (WGS) entry which is preliminary data.</text>
</comment>
<feature type="domain" description="C2H2-type" evidence="9">
    <location>
        <begin position="362"/>
        <end position="389"/>
    </location>
</feature>
<dbReference type="AlphaFoldDB" id="A0A2J7QR54"/>
<feature type="region of interest" description="Disordered" evidence="8">
    <location>
        <begin position="198"/>
        <end position="233"/>
    </location>
</feature>
<evidence type="ECO:0000313" key="12">
    <source>
        <dbReference type="Proteomes" id="UP000235965"/>
    </source>
</evidence>
<feature type="domain" description="C2H2-type" evidence="9">
    <location>
        <begin position="418"/>
        <end position="445"/>
    </location>
</feature>
<feature type="domain" description="C2H2-type" evidence="9">
    <location>
        <begin position="280"/>
        <end position="307"/>
    </location>
</feature>
<gene>
    <name evidence="11" type="ORF">B7P43_G17670</name>
</gene>
<feature type="domain" description="C2H2-type" evidence="9">
    <location>
        <begin position="390"/>
        <end position="417"/>
    </location>
</feature>
<evidence type="ECO:0000256" key="3">
    <source>
        <dbReference type="ARBA" id="ARBA00022771"/>
    </source>
</evidence>